<comment type="caution">
    <text evidence="12">The sequence shown here is derived from an EMBL/GenBank/DDBJ whole genome shotgun (WGS) entry which is preliminary data.</text>
</comment>
<organism evidence="12 13">
    <name type="scientific">candidate division WWE3 bacterium RIFCSPHIGHO2_01_FULL_48_15</name>
    <dbReference type="NCBI Taxonomy" id="1802619"/>
    <lineage>
        <taxon>Bacteria</taxon>
        <taxon>Katanobacteria</taxon>
    </lineage>
</organism>
<evidence type="ECO:0000256" key="5">
    <source>
        <dbReference type="ARBA" id="ARBA00022927"/>
    </source>
</evidence>
<keyword evidence="2" id="KW-0813">Transport</keyword>
<evidence type="ECO:0000259" key="11">
    <source>
        <dbReference type="Pfam" id="PF02096"/>
    </source>
</evidence>
<feature type="domain" description="Membrane insertase YidC/Oxa/ALB C-terminal" evidence="11">
    <location>
        <begin position="28"/>
        <end position="225"/>
    </location>
</feature>
<protein>
    <recommendedName>
        <fullName evidence="11">Membrane insertase YidC/Oxa/ALB C-terminal domain-containing protein</fullName>
    </recommendedName>
</protein>
<comment type="subcellular location">
    <subcellularLocation>
        <location evidence="1">Cell membrane</location>
        <topology evidence="1">Multi-pass membrane protein</topology>
    </subcellularLocation>
    <subcellularLocation>
        <location evidence="9">Membrane</location>
        <topology evidence="9">Multi-pass membrane protein</topology>
    </subcellularLocation>
</comment>
<dbReference type="CDD" id="cd20070">
    <property type="entry name" value="5TM_YidC_Alb3"/>
    <property type="match status" value="1"/>
</dbReference>
<dbReference type="STRING" id="1802619.A2797_01450"/>
<dbReference type="InterPro" id="IPR047196">
    <property type="entry name" value="YidC_ALB_C"/>
</dbReference>
<evidence type="ECO:0000313" key="12">
    <source>
        <dbReference type="EMBL" id="OGC54716.1"/>
    </source>
</evidence>
<evidence type="ECO:0000256" key="8">
    <source>
        <dbReference type="ARBA" id="ARBA00023186"/>
    </source>
</evidence>
<evidence type="ECO:0000256" key="4">
    <source>
        <dbReference type="ARBA" id="ARBA00022692"/>
    </source>
</evidence>
<feature type="transmembrane region" description="Helical" evidence="10">
    <location>
        <begin position="93"/>
        <end position="117"/>
    </location>
</feature>
<gene>
    <name evidence="12" type="ORF">A2797_01450</name>
</gene>
<proteinExistence type="inferred from homology"/>
<keyword evidence="6 10" id="KW-1133">Transmembrane helix</keyword>
<dbReference type="AlphaFoldDB" id="A0A1F4VBV4"/>
<evidence type="ECO:0000256" key="10">
    <source>
        <dbReference type="SAM" id="Phobius"/>
    </source>
</evidence>
<dbReference type="NCBIfam" id="TIGR03592">
    <property type="entry name" value="yidC_oxa1_cterm"/>
    <property type="match status" value="1"/>
</dbReference>
<dbReference type="GO" id="GO:0015031">
    <property type="term" value="P:protein transport"/>
    <property type="evidence" value="ECO:0007669"/>
    <property type="project" value="UniProtKB-KW"/>
</dbReference>
<keyword evidence="4 9" id="KW-0812">Transmembrane</keyword>
<accession>A0A1F4VBV4</accession>
<feature type="transmembrane region" description="Helical" evidence="10">
    <location>
        <begin position="29"/>
        <end position="50"/>
    </location>
</feature>
<evidence type="ECO:0000256" key="9">
    <source>
        <dbReference type="RuleBase" id="RU003945"/>
    </source>
</evidence>
<dbReference type="EMBL" id="MEVC01000018">
    <property type="protein sequence ID" value="OGC54716.1"/>
    <property type="molecule type" value="Genomic_DNA"/>
</dbReference>
<dbReference type="Proteomes" id="UP000179005">
    <property type="component" value="Unassembled WGS sequence"/>
</dbReference>
<dbReference type="PRINTS" id="PR00701">
    <property type="entry name" value="60KDINNERMP"/>
</dbReference>
<evidence type="ECO:0000256" key="3">
    <source>
        <dbReference type="ARBA" id="ARBA00022475"/>
    </source>
</evidence>
<dbReference type="GO" id="GO:0051205">
    <property type="term" value="P:protein insertion into membrane"/>
    <property type="evidence" value="ECO:0007669"/>
    <property type="project" value="TreeGrafter"/>
</dbReference>
<evidence type="ECO:0000256" key="7">
    <source>
        <dbReference type="ARBA" id="ARBA00023136"/>
    </source>
</evidence>
<dbReference type="PANTHER" id="PTHR12428">
    <property type="entry name" value="OXA1"/>
    <property type="match status" value="1"/>
</dbReference>
<comment type="similarity">
    <text evidence="9">Belongs to the OXA1/ALB3/YidC family.</text>
</comment>
<feature type="transmembrane region" description="Helical" evidence="10">
    <location>
        <begin position="7"/>
        <end position="23"/>
    </location>
</feature>
<dbReference type="Pfam" id="PF02096">
    <property type="entry name" value="60KD_IMP"/>
    <property type="match status" value="1"/>
</dbReference>
<dbReference type="PANTHER" id="PTHR12428:SF65">
    <property type="entry name" value="CYTOCHROME C OXIDASE ASSEMBLY PROTEIN COX18, MITOCHONDRIAL"/>
    <property type="match status" value="1"/>
</dbReference>
<evidence type="ECO:0000256" key="2">
    <source>
        <dbReference type="ARBA" id="ARBA00022448"/>
    </source>
</evidence>
<evidence type="ECO:0000256" key="1">
    <source>
        <dbReference type="ARBA" id="ARBA00004651"/>
    </source>
</evidence>
<dbReference type="InterPro" id="IPR001708">
    <property type="entry name" value="YidC/ALB3/OXA1/COX18"/>
</dbReference>
<feature type="transmembrane region" description="Helical" evidence="10">
    <location>
        <begin position="190"/>
        <end position="213"/>
    </location>
</feature>
<evidence type="ECO:0000256" key="6">
    <source>
        <dbReference type="ARBA" id="ARBA00022989"/>
    </source>
</evidence>
<dbReference type="InterPro" id="IPR028055">
    <property type="entry name" value="YidC/Oxa/ALB_C"/>
</dbReference>
<keyword evidence="7 10" id="KW-0472">Membrane</keyword>
<dbReference type="GO" id="GO:0005886">
    <property type="term" value="C:plasma membrane"/>
    <property type="evidence" value="ECO:0007669"/>
    <property type="project" value="UniProtKB-SubCell"/>
</dbReference>
<dbReference type="GO" id="GO:0032977">
    <property type="term" value="F:membrane insertase activity"/>
    <property type="evidence" value="ECO:0007669"/>
    <property type="project" value="InterPro"/>
</dbReference>
<keyword evidence="8" id="KW-0143">Chaperone</keyword>
<name>A0A1F4VBV4_UNCKA</name>
<sequence length="230" mass="26074">MNIWDVLLITPLTTALLTLYQVVGNNLGWAIIALTALLKIVLFPLSLPAIRSAKIQQEIRPQMEKLKKKYKNDRQGLARAQMELFRQKGVNPLAALLPTILQIVLLIALYQVLITNLTNGGLNVRFLFWDLSQRDPYFILPFAAAAAQFALSKMMFPQVSAEHAVTHRAMKAKAEAKTEDFAAAFQKQSLYFFPILTFIFGFQFPAGLMLYWFTTTILQIPQQWLGTRPS</sequence>
<reference evidence="12 13" key="1">
    <citation type="journal article" date="2016" name="Nat. Commun.">
        <title>Thousands of microbial genomes shed light on interconnected biogeochemical processes in an aquifer system.</title>
        <authorList>
            <person name="Anantharaman K."/>
            <person name="Brown C.T."/>
            <person name="Hug L.A."/>
            <person name="Sharon I."/>
            <person name="Castelle C.J."/>
            <person name="Probst A.J."/>
            <person name="Thomas B.C."/>
            <person name="Singh A."/>
            <person name="Wilkins M.J."/>
            <person name="Karaoz U."/>
            <person name="Brodie E.L."/>
            <person name="Williams K.H."/>
            <person name="Hubbard S.S."/>
            <person name="Banfield J.F."/>
        </authorList>
    </citation>
    <scope>NUCLEOTIDE SEQUENCE [LARGE SCALE GENOMIC DNA]</scope>
</reference>
<keyword evidence="5" id="KW-0653">Protein transport</keyword>
<keyword evidence="3" id="KW-1003">Cell membrane</keyword>
<evidence type="ECO:0000313" key="13">
    <source>
        <dbReference type="Proteomes" id="UP000179005"/>
    </source>
</evidence>